<protein>
    <recommendedName>
        <fullName evidence="1">DUF7668 domain-containing protein</fullName>
    </recommendedName>
</protein>
<evidence type="ECO:0000259" key="1">
    <source>
        <dbReference type="Pfam" id="PF24705"/>
    </source>
</evidence>
<evidence type="ECO:0000313" key="2">
    <source>
        <dbReference type="EMBL" id="QHE62848.1"/>
    </source>
</evidence>
<dbReference type="RefSeq" id="WP_159362651.1">
    <property type="nucleotide sequence ID" value="NZ_CP047394.1"/>
</dbReference>
<dbReference type="InterPro" id="IPR056085">
    <property type="entry name" value="DUF7668"/>
</dbReference>
<accession>A0A6I6ULD7</accession>
<dbReference type="AlphaFoldDB" id="A0A6I6ULD7"/>
<dbReference type="Pfam" id="PF24705">
    <property type="entry name" value="DUF7668"/>
    <property type="match status" value="1"/>
</dbReference>
<evidence type="ECO:0000313" key="3">
    <source>
        <dbReference type="Proteomes" id="UP000465062"/>
    </source>
</evidence>
<dbReference type="KEGG" id="bvq:FHE72_18950"/>
<reference evidence="2 3" key="1">
    <citation type="submission" date="2019-06" db="EMBL/GenBank/DDBJ databases">
        <title>An operon consisting of a P-type ATPase gene and a transcriptional regular gene given the different cadmium resistance in Bacillus vietamensis 151-6 and Bacillus marisflavi 151-25.</title>
        <authorList>
            <person name="Yu X."/>
        </authorList>
    </citation>
    <scope>NUCLEOTIDE SEQUENCE [LARGE SCALE GENOMIC DNA]</scope>
    <source>
        <strain evidence="2 3">151-6</strain>
    </source>
</reference>
<dbReference type="Proteomes" id="UP000465062">
    <property type="component" value="Chromosome"/>
</dbReference>
<gene>
    <name evidence="2" type="ORF">FHE72_18950</name>
</gene>
<organism evidence="2 3">
    <name type="scientific">Rossellomorea vietnamensis</name>
    <dbReference type="NCBI Taxonomy" id="218284"/>
    <lineage>
        <taxon>Bacteria</taxon>
        <taxon>Bacillati</taxon>
        <taxon>Bacillota</taxon>
        <taxon>Bacilli</taxon>
        <taxon>Bacillales</taxon>
        <taxon>Bacillaceae</taxon>
        <taxon>Rossellomorea</taxon>
    </lineage>
</organism>
<name>A0A6I6ULD7_9BACI</name>
<proteinExistence type="predicted"/>
<sequence>MDIKDKLKLLLRETVLDFVNGDFKKIHPKLIDELTIEDIKEELNYWGSLTVPPEFAYETVYYYKYDEGSGYAIEFDLWVDNQQSDLTLSCEAVIDSYNNVLSFKIENLHVL</sequence>
<feature type="domain" description="DUF7668" evidence="1">
    <location>
        <begin position="17"/>
        <end position="111"/>
    </location>
</feature>
<dbReference type="EMBL" id="CP047394">
    <property type="protein sequence ID" value="QHE62848.1"/>
    <property type="molecule type" value="Genomic_DNA"/>
</dbReference>